<evidence type="ECO:0000313" key="2">
    <source>
        <dbReference type="EMBL" id="PJE67485.1"/>
    </source>
</evidence>
<comment type="caution">
    <text evidence="2">The sequence shown here is derived from an EMBL/GenBank/DDBJ whole genome shotgun (WGS) entry which is preliminary data.</text>
</comment>
<feature type="region of interest" description="Disordered" evidence="1">
    <location>
        <begin position="127"/>
        <end position="150"/>
    </location>
</feature>
<accession>A0A2M8L3I8</accession>
<dbReference type="EMBL" id="PFEK01000043">
    <property type="protein sequence ID" value="PJE67485.1"/>
    <property type="molecule type" value="Genomic_DNA"/>
</dbReference>
<evidence type="ECO:0000313" key="3">
    <source>
        <dbReference type="Proteomes" id="UP000231474"/>
    </source>
</evidence>
<sequence>MEVKNYKDLEIWQLSEKLIIKVYKLLATFPPEEKFGIVSQAKNSVVSIAGNIAEGFGRFYFRDKIVFYYHSRASLFETESHLIISKELGFVNENNQKLYQEILKDIKNLGIKLNNYITALWKSAKSTESPSNRQSNKQLNHHRISNKSRQ</sequence>
<dbReference type="PANTHER" id="PTHR38471">
    <property type="entry name" value="FOUR HELIX BUNDLE PROTEIN"/>
    <property type="match status" value="1"/>
</dbReference>
<dbReference type="PANTHER" id="PTHR38471:SF2">
    <property type="entry name" value="FOUR HELIX BUNDLE PROTEIN"/>
    <property type="match status" value="1"/>
</dbReference>
<evidence type="ECO:0000256" key="1">
    <source>
        <dbReference type="SAM" id="MobiDB-lite"/>
    </source>
</evidence>
<dbReference type="Pfam" id="PF05635">
    <property type="entry name" value="23S_rRNA_IVP"/>
    <property type="match status" value="1"/>
</dbReference>
<dbReference type="NCBIfam" id="TIGR02436">
    <property type="entry name" value="four helix bundle protein"/>
    <property type="match status" value="1"/>
</dbReference>
<dbReference type="InterPro" id="IPR036583">
    <property type="entry name" value="23S_rRNA_IVS_sf"/>
</dbReference>
<feature type="compositionally biased region" description="Polar residues" evidence="1">
    <location>
        <begin position="127"/>
        <end position="138"/>
    </location>
</feature>
<dbReference type="CDD" id="cd16377">
    <property type="entry name" value="23S_rRNA_IVP_like"/>
    <property type="match status" value="1"/>
</dbReference>
<name>A0A2M8L3I8_9BACT</name>
<organism evidence="2 3">
    <name type="scientific">Candidatus Shapirobacteria bacterium CG10_big_fil_rev_8_21_14_0_10_40_9</name>
    <dbReference type="NCBI Taxonomy" id="1974888"/>
    <lineage>
        <taxon>Bacteria</taxon>
        <taxon>Candidatus Shapironibacteriota</taxon>
    </lineage>
</organism>
<proteinExistence type="predicted"/>
<reference evidence="3" key="1">
    <citation type="submission" date="2017-09" db="EMBL/GenBank/DDBJ databases">
        <title>Depth-based differentiation of microbial function through sediment-hosted aquifers and enrichment of novel symbionts in the deep terrestrial subsurface.</title>
        <authorList>
            <person name="Probst A.J."/>
            <person name="Ladd B."/>
            <person name="Jarett J.K."/>
            <person name="Geller-Mcgrath D.E."/>
            <person name="Sieber C.M.K."/>
            <person name="Emerson J.B."/>
            <person name="Anantharaman K."/>
            <person name="Thomas B.C."/>
            <person name="Malmstrom R."/>
            <person name="Stieglmeier M."/>
            <person name="Klingl A."/>
            <person name="Woyke T."/>
            <person name="Ryan C.M."/>
            <person name="Banfield J.F."/>
        </authorList>
    </citation>
    <scope>NUCLEOTIDE SEQUENCE [LARGE SCALE GENOMIC DNA]</scope>
</reference>
<dbReference type="InterPro" id="IPR012657">
    <property type="entry name" value="23S_rRNA-intervening_sequence"/>
</dbReference>
<feature type="compositionally biased region" description="Basic residues" evidence="1">
    <location>
        <begin position="139"/>
        <end position="150"/>
    </location>
</feature>
<protein>
    <submittedName>
        <fullName evidence="2">Four helix bundle protein</fullName>
    </submittedName>
</protein>
<dbReference type="Gene3D" id="1.20.1440.60">
    <property type="entry name" value="23S rRNA-intervening sequence"/>
    <property type="match status" value="1"/>
</dbReference>
<gene>
    <name evidence="2" type="ORF">COU95_02170</name>
</gene>
<dbReference type="AlphaFoldDB" id="A0A2M8L3I8"/>
<dbReference type="Proteomes" id="UP000231474">
    <property type="component" value="Unassembled WGS sequence"/>
</dbReference>
<dbReference type="SUPFAM" id="SSF158446">
    <property type="entry name" value="IVS-encoded protein-like"/>
    <property type="match status" value="1"/>
</dbReference>